<dbReference type="GO" id="GO:0006955">
    <property type="term" value="P:immune response"/>
    <property type="evidence" value="ECO:0007669"/>
    <property type="project" value="InterPro"/>
</dbReference>
<dbReference type="EMBL" id="ADFV01048392">
    <property type="status" value="NOT_ANNOTATED_CDS"/>
    <property type="molecule type" value="Genomic_DNA"/>
</dbReference>
<proteinExistence type="predicted"/>
<keyword evidence="2" id="KW-1185">Reference proteome</keyword>
<dbReference type="InterPro" id="IPR028067">
    <property type="entry name" value="IL-32"/>
</dbReference>
<name>A0A2I3GYH6_NOMLE</name>
<reference evidence="1" key="3">
    <citation type="submission" date="2025-09" db="UniProtKB">
        <authorList>
            <consortium name="Ensembl"/>
        </authorList>
    </citation>
    <scope>IDENTIFICATION</scope>
</reference>
<dbReference type="PANTHER" id="PTHR48490">
    <property type="entry name" value="INTERLEUKIN-32"/>
    <property type="match status" value="1"/>
</dbReference>
<reference evidence="1 2" key="1">
    <citation type="submission" date="2012-10" db="EMBL/GenBank/DDBJ databases">
        <authorList>
            <consortium name="Gibbon Genome Sequencing Consortium"/>
        </authorList>
    </citation>
    <scope>NUCLEOTIDE SEQUENCE [LARGE SCALE GENOMIC DNA]</scope>
</reference>
<organism evidence="1 2">
    <name type="scientific">Nomascus leucogenys</name>
    <name type="common">Northern white-cheeked gibbon</name>
    <name type="synonym">Hylobates leucogenys</name>
    <dbReference type="NCBI Taxonomy" id="61853"/>
    <lineage>
        <taxon>Eukaryota</taxon>
        <taxon>Metazoa</taxon>
        <taxon>Chordata</taxon>
        <taxon>Craniata</taxon>
        <taxon>Vertebrata</taxon>
        <taxon>Euteleostomi</taxon>
        <taxon>Mammalia</taxon>
        <taxon>Eutheria</taxon>
        <taxon>Euarchontoglires</taxon>
        <taxon>Primates</taxon>
        <taxon>Haplorrhini</taxon>
        <taxon>Catarrhini</taxon>
        <taxon>Hylobatidae</taxon>
        <taxon>Nomascus</taxon>
    </lineage>
</organism>
<evidence type="ECO:0000313" key="1">
    <source>
        <dbReference type="Ensembl" id="ENSNLEP00000036414.1"/>
    </source>
</evidence>
<dbReference type="Proteomes" id="UP000001073">
    <property type="component" value="Chromosome 18"/>
</dbReference>
<dbReference type="PANTHER" id="PTHR48490:SF1">
    <property type="entry name" value="INTERLEUKIN-32"/>
    <property type="match status" value="1"/>
</dbReference>
<sequence length="67" mass="7744">MGVAMRQSVGIKDLKLRMQQALDRFLNEMGNAESGYGQVMCRLAELEHNFKDGYLDVVETHYQEQHL</sequence>
<dbReference type="AlphaFoldDB" id="A0A2I3GYH6"/>
<dbReference type="Ensembl" id="ENSNLET00000049423.1">
    <property type="protein sequence ID" value="ENSNLEP00000036414.1"/>
    <property type="gene ID" value="ENSNLEG00000035068.1"/>
</dbReference>
<accession>A0A2I3GYH6</accession>
<reference evidence="1" key="2">
    <citation type="submission" date="2025-08" db="UniProtKB">
        <authorList>
            <consortium name="Ensembl"/>
        </authorList>
    </citation>
    <scope>IDENTIFICATION</scope>
</reference>
<dbReference type="InParanoid" id="A0A2I3GYH6"/>
<evidence type="ECO:0000313" key="2">
    <source>
        <dbReference type="Proteomes" id="UP000001073"/>
    </source>
</evidence>
<protein>
    <submittedName>
        <fullName evidence="1">Uncharacterized protein</fullName>
    </submittedName>
</protein>